<dbReference type="EMBL" id="OX458333">
    <property type="protein sequence ID" value="CAI8822347.1"/>
    <property type="molecule type" value="Genomic_DNA"/>
</dbReference>
<reference evidence="1 2" key="1">
    <citation type="submission" date="2023-03" db="EMBL/GenBank/DDBJ databases">
        <authorList>
            <person name="Pearce D."/>
        </authorList>
    </citation>
    <scope>NUCLEOTIDE SEQUENCE [LARGE SCALE GENOMIC DNA]</scope>
    <source>
        <strain evidence="1">Msz</strain>
    </source>
</reference>
<gene>
    <name evidence="1" type="ORF">MSZNOR_1986</name>
</gene>
<sequence>MFREIDLDFEEAMTRMGKVGKRLRHFIEDAVQPPAIRKGRMRIRGEQSVSRT</sequence>
<organism evidence="1 2">
    <name type="scientific">Methylocaldum szegediense</name>
    <dbReference type="NCBI Taxonomy" id="73780"/>
    <lineage>
        <taxon>Bacteria</taxon>
        <taxon>Pseudomonadati</taxon>
        <taxon>Pseudomonadota</taxon>
        <taxon>Gammaproteobacteria</taxon>
        <taxon>Methylococcales</taxon>
        <taxon>Methylococcaceae</taxon>
        <taxon>Methylocaldum</taxon>
    </lineage>
</organism>
<dbReference type="RefSeq" id="WP_156912898.1">
    <property type="nucleotide sequence ID" value="NZ_OX458333.1"/>
</dbReference>
<dbReference type="Proteomes" id="UP001162030">
    <property type="component" value="Chromosome"/>
</dbReference>
<name>A0ABM9I187_9GAMM</name>
<accession>A0ABM9I187</accession>
<keyword evidence="2" id="KW-1185">Reference proteome</keyword>
<protein>
    <submittedName>
        <fullName evidence="1">Uncharacterized protein</fullName>
    </submittedName>
</protein>
<evidence type="ECO:0000313" key="1">
    <source>
        <dbReference type="EMBL" id="CAI8822347.1"/>
    </source>
</evidence>
<evidence type="ECO:0000313" key="2">
    <source>
        <dbReference type="Proteomes" id="UP001162030"/>
    </source>
</evidence>
<proteinExistence type="predicted"/>